<proteinExistence type="predicted"/>
<evidence type="ECO:0008006" key="3">
    <source>
        <dbReference type="Google" id="ProtNLM"/>
    </source>
</evidence>
<dbReference type="Gene3D" id="2.60.120.10">
    <property type="entry name" value="Jelly Rolls"/>
    <property type="match status" value="1"/>
</dbReference>
<gene>
    <name evidence="1" type="ORF">KP79_PYT23589</name>
</gene>
<dbReference type="OrthoDB" id="5946895at2759"/>
<dbReference type="EMBL" id="NEDP02004556">
    <property type="protein sequence ID" value="OWF45206.1"/>
    <property type="molecule type" value="Genomic_DNA"/>
</dbReference>
<comment type="caution">
    <text evidence="1">The sequence shown here is derived from an EMBL/GenBank/DDBJ whole genome shotgun (WGS) entry which is preliminary data.</text>
</comment>
<reference evidence="1 2" key="1">
    <citation type="journal article" date="2017" name="Nat. Ecol. Evol.">
        <title>Scallop genome provides insights into evolution of bilaterian karyotype and development.</title>
        <authorList>
            <person name="Wang S."/>
            <person name="Zhang J."/>
            <person name="Jiao W."/>
            <person name="Li J."/>
            <person name="Xun X."/>
            <person name="Sun Y."/>
            <person name="Guo X."/>
            <person name="Huan P."/>
            <person name="Dong B."/>
            <person name="Zhang L."/>
            <person name="Hu X."/>
            <person name="Sun X."/>
            <person name="Wang J."/>
            <person name="Zhao C."/>
            <person name="Wang Y."/>
            <person name="Wang D."/>
            <person name="Huang X."/>
            <person name="Wang R."/>
            <person name="Lv J."/>
            <person name="Li Y."/>
            <person name="Zhang Z."/>
            <person name="Liu B."/>
            <person name="Lu W."/>
            <person name="Hui Y."/>
            <person name="Liang J."/>
            <person name="Zhou Z."/>
            <person name="Hou R."/>
            <person name="Li X."/>
            <person name="Liu Y."/>
            <person name="Li H."/>
            <person name="Ning X."/>
            <person name="Lin Y."/>
            <person name="Zhao L."/>
            <person name="Xing Q."/>
            <person name="Dou J."/>
            <person name="Li Y."/>
            <person name="Mao J."/>
            <person name="Guo H."/>
            <person name="Dou H."/>
            <person name="Li T."/>
            <person name="Mu C."/>
            <person name="Jiang W."/>
            <person name="Fu Q."/>
            <person name="Fu X."/>
            <person name="Miao Y."/>
            <person name="Liu J."/>
            <person name="Yu Q."/>
            <person name="Li R."/>
            <person name="Liao H."/>
            <person name="Li X."/>
            <person name="Kong Y."/>
            <person name="Jiang Z."/>
            <person name="Chourrout D."/>
            <person name="Li R."/>
            <person name="Bao Z."/>
        </authorList>
    </citation>
    <scope>NUCLEOTIDE SEQUENCE [LARGE SCALE GENOMIC DNA]</scope>
    <source>
        <strain evidence="1 2">PY_sf001</strain>
    </source>
</reference>
<organism evidence="1 2">
    <name type="scientific">Mizuhopecten yessoensis</name>
    <name type="common">Japanese scallop</name>
    <name type="synonym">Patinopecten yessoensis</name>
    <dbReference type="NCBI Taxonomy" id="6573"/>
    <lineage>
        <taxon>Eukaryota</taxon>
        <taxon>Metazoa</taxon>
        <taxon>Spiralia</taxon>
        <taxon>Lophotrochozoa</taxon>
        <taxon>Mollusca</taxon>
        <taxon>Bivalvia</taxon>
        <taxon>Autobranchia</taxon>
        <taxon>Pteriomorphia</taxon>
        <taxon>Pectinida</taxon>
        <taxon>Pectinoidea</taxon>
        <taxon>Pectinidae</taxon>
        <taxon>Mizuhopecten</taxon>
    </lineage>
</organism>
<dbReference type="SUPFAM" id="SSF51182">
    <property type="entry name" value="RmlC-like cupins"/>
    <property type="match status" value="1"/>
</dbReference>
<keyword evidence="2" id="KW-1185">Reference proteome</keyword>
<protein>
    <recommendedName>
        <fullName evidence="3">Cysteine dioxygenase</fullName>
    </recommendedName>
</protein>
<evidence type="ECO:0000313" key="1">
    <source>
        <dbReference type="EMBL" id="OWF45206.1"/>
    </source>
</evidence>
<accession>A0A210Q902</accession>
<dbReference type="InterPro" id="IPR011051">
    <property type="entry name" value="RmlC_Cupin_sf"/>
</dbReference>
<dbReference type="AlphaFoldDB" id="A0A210Q902"/>
<dbReference type="Proteomes" id="UP000242188">
    <property type="component" value="Unassembled WGS sequence"/>
</dbReference>
<name>A0A210Q902_MIZYE</name>
<sequence length="483" mass="55271">MCNKESTILFKLEIASEIYLSQHSLAHLSGYMLQCCRNYTMFKHLDQEMTPFIQWFPGVKWSLRGGLTWSKPMPVNGQGVFTFNITRNNAFRVVVTTSSAKDAVVLVIGEQSAEFLRQQNNQYRSLKRVEHPQCGYEEGKKISYWFSYNRDSLVLKYGKGYTMEETTLLEYNFLAGATPAEEAVLRNRYHCLFNAEFQGQVQLYDSTHLVHSTVSARLIDIEKKVAFYKNPFVCNMSPIVLDSSKVTLFTLDNSKYMLTGSLPPACKELYENIRNCELNWPPEVDDVLLSGAIRFSIETEGCLLYEKLKSKAGEFGKGSGKEETYLRVTLGHSLGNSPGIPYVLEIWPSGHYSPIHNHGNANAVIKILFGEINISIYNKQTTEPDAVPMKTFNAYPGDVTWINRNWFQTHKLWNNTTDFCAPIQCYNYDAGDTTHWPYFDYVSENSTIEEFLPNSDFTFKDMRQKVLVEYGQKCSPVNSPNKK</sequence>
<dbReference type="InterPro" id="IPR014710">
    <property type="entry name" value="RmlC-like_jellyroll"/>
</dbReference>
<evidence type="ECO:0000313" key="2">
    <source>
        <dbReference type="Proteomes" id="UP000242188"/>
    </source>
</evidence>